<keyword evidence="1" id="KW-0732">Signal</keyword>
<dbReference type="Proteomes" id="UP000053664">
    <property type="component" value="Unassembled WGS sequence"/>
</dbReference>
<evidence type="ECO:0000256" key="1">
    <source>
        <dbReference type="SAM" id="SignalP"/>
    </source>
</evidence>
<dbReference type="AlphaFoldDB" id="A0A061H7R5"/>
<name>A0A061H7R5_9BASI</name>
<feature type="chain" id="PRO_5001599736" evidence="1">
    <location>
        <begin position="26"/>
        <end position="283"/>
    </location>
</feature>
<sequence>MRFGNSLRFAALSALLLSSSRFVQGLPPPNPEELQAFWHSTSGQVRPEDVDTMALELPNFRSAPDLTYATQRGSIHSVGESSSDADSHLAHNGATAARPTLDVVEHQVILAKSTADYVWTLSRAYRHIMYGRKISYAAEPLREAVLDYIKARMRRDFRFYHPASDLSAIDRVMFLRPEDRPAPDSLYSFRLKTSFQPAVKRREPAPALQWRNWARADERTFTLGSFRFKVAKASVAHDPDGYTLLTVIAWPEREETFYDRIWVGELVVPQRLLQPADFQTGAA</sequence>
<accession>A0A061H7R5</accession>
<gene>
    <name evidence="2" type="ORF">PFL1_05962</name>
</gene>
<feature type="signal peptide" evidence="1">
    <location>
        <begin position="1"/>
        <end position="25"/>
    </location>
</feature>
<reference evidence="2 3" key="1">
    <citation type="journal article" date="2013" name="Plant Cell">
        <title>The transition from a phytopathogenic smut ancestor to an anamorphic biocontrol agent deciphered by comparative whole-genome analysis.</title>
        <authorList>
            <person name="Lefebvre F."/>
            <person name="Joly D.L."/>
            <person name="Labbe C."/>
            <person name="Teichmann B."/>
            <person name="Linning R."/>
            <person name="Belzile F."/>
            <person name="Bakkeren G."/>
            <person name="Belanger R.R."/>
        </authorList>
    </citation>
    <scope>NUCLEOTIDE SEQUENCE [LARGE SCALE GENOMIC DNA]</scope>
    <source>
        <strain evidence="2 3">PF-1</strain>
    </source>
</reference>
<dbReference type="HOGENOM" id="CLU_983948_0_0_1"/>
<dbReference type="RefSeq" id="XP_007881688.1">
    <property type="nucleotide sequence ID" value="XM_007883497.1"/>
</dbReference>
<evidence type="ECO:0000313" key="3">
    <source>
        <dbReference type="Proteomes" id="UP000053664"/>
    </source>
</evidence>
<dbReference type="EMBL" id="KE361644">
    <property type="protein sequence ID" value="EPQ26641.1"/>
    <property type="molecule type" value="Genomic_DNA"/>
</dbReference>
<dbReference type="KEGG" id="pfp:PFL1_05962"/>
<protein>
    <submittedName>
        <fullName evidence="2">Uncharacterized protein</fullName>
    </submittedName>
</protein>
<dbReference type="GeneID" id="19320044"/>
<evidence type="ECO:0000313" key="2">
    <source>
        <dbReference type="EMBL" id="EPQ26641.1"/>
    </source>
</evidence>
<proteinExistence type="predicted"/>
<organism evidence="2 3">
    <name type="scientific">Pseudozyma flocculosa PF-1</name>
    <dbReference type="NCBI Taxonomy" id="1277687"/>
    <lineage>
        <taxon>Eukaryota</taxon>
        <taxon>Fungi</taxon>
        <taxon>Dikarya</taxon>
        <taxon>Basidiomycota</taxon>
        <taxon>Ustilaginomycotina</taxon>
        <taxon>Ustilaginomycetes</taxon>
        <taxon>Ustilaginales</taxon>
        <taxon>Ustilaginaceae</taxon>
        <taxon>Pseudozyma</taxon>
    </lineage>
</organism>